<dbReference type="AlphaFoldDB" id="A0A212EME1"/>
<organism evidence="6 7">
    <name type="scientific">Danaus plexippus plexippus</name>
    <dbReference type="NCBI Taxonomy" id="278856"/>
    <lineage>
        <taxon>Eukaryota</taxon>
        <taxon>Metazoa</taxon>
        <taxon>Ecdysozoa</taxon>
        <taxon>Arthropoda</taxon>
        <taxon>Hexapoda</taxon>
        <taxon>Insecta</taxon>
        <taxon>Pterygota</taxon>
        <taxon>Neoptera</taxon>
        <taxon>Endopterygota</taxon>
        <taxon>Lepidoptera</taxon>
        <taxon>Glossata</taxon>
        <taxon>Ditrysia</taxon>
        <taxon>Papilionoidea</taxon>
        <taxon>Nymphalidae</taxon>
        <taxon>Danainae</taxon>
        <taxon>Danaini</taxon>
        <taxon>Danaina</taxon>
        <taxon>Danaus</taxon>
        <taxon>Danaus</taxon>
    </lineage>
</organism>
<evidence type="ECO:0000256" key="5">
    <source>
        <dbReference type="ARBA" id="ARBA00038874"/>
    </source>
</evidence>
<reference evidence="6 7" key="1">
    <citation type="journal article" date="2011" name="Cell">
        <title>The monarch butterfly genome yields insights into long-distance migration.</title>
        <authorList>
            <person name="Zhan S."/>
            <person name="Merlin C."/>
            <person name="Boore J.L."/>
            <person name="Reppert S.M."/>
        </authorList>
    </citation>
    <scope>NUCLEOTIDE SEQUENCE [LARGE SCALE GENOMIC DNA]</scope>
    <source>
        <strain evidence="6">F-2</strain>
    </source>
</reference>
<dbReference type="Gene3D" id="3.90.1200.10">
    <property type="match status" value="1"/>
</dbReference>
<gene>
    <name evidence="6" type="ORF">KGM_211979</name>
</gene>
<dbReference type="OrthoDB" id="10267235at2759"/>
<dbReference type="PANTHER" id="PTHR22603:SF66">
    <property type="entry name" value="ETHANOLAMINE KINASE"/>
    <property type="match status" value="1"/>
</dbReference>
<protein>
    <recommendedName>
        <fullName evidence="5">ethanolamine kinase</fullName>
        <ecNumber evidence="5">2.7.1.82</ecNumber>
    </recommendedName>
</protein>
<proteinExistence type="inferred from homology"/>
<sequence>MSRVCHAAGHKFIPNQIKEDDLYGGISNVLSVIRPEWPSENIKYKLFTDGITNKLVACQLKSGDEILLVRIYGNKTDLLIDRDAEIRNITLLNKEGLAPKIYGVFKNGLVYEYYPGVTLNTETVTDTKISTLVARQMAKMHKVQLGPETKKEPMIWDKIEQFLKLIPEEYSDPHKQSRFERSFGSSSRLWSEYRELRRRLAECSSPLVFAHNDLLLGNVVHDERAGAVAFIDYEYAGYNYQAFDIANHFNEYVGLSLDDIDYSRYPCEEFQRRWVHTYLSEFEAREVGEEQVSRVCDEVRRLAPLSHFLWAVWALVQYHLSDIHFDFLRYAEIRLGRYYELKEERDAP</sequence>
<evidence type="ECO:0000256" key="2">
    <source>
        <dbReference type="ARBA" id="ARBA00023264"/>
    </source>
</evidence>
<dbReference type="KEGG" id="dpl:KGM_211979"/>
<evidence type="ECO:0000313" key="6">
    <source>
        <dbReference type="EMBL" id="OWR42647.1"/>
    </source>
</evidence>
<accession>A0A212EME1</accession>
<keyword evidence="1" id="KW-0594">Phospholipid biosynthesis</keyword>
<dbReference type="EC" id="2.7.1.82" evidence="5"/>
<keyword evidence="2" id="KW-1208">Phospholipid metabolism</keyword>
<dbReference type="InterPro" id="IPR011009">
    <property type="entry name" value="Kinase-like_dom_sf"/>
</dbReference>
<dbReference type="CDD" id="cd05157">
    <property type="entry name" value="ETNK_euk"/>
    <property type="match status" value="1"/>
</dbReference>
<comment type="pathway">
    <text evidence="3">Phospholipid metabolism; phosphatidylethanolamine biosynthesis; phosphatidylethanolamine from ethanolamine: step 1/3.</text>
</comment>
<keyword evidence="1" id="KW-0444">Lipid biosynthesis</keyword>
<dbReference type="PANTHER" id="PTHR22603">
    <property type="entry name" value="CHOLINE/ETHANOALAMINE KINASE"/>
    <property type="match status" value="1"/>
</dbReference>
<evidence type="ECO:0000313" key="7">
    <source>
        <dbReference type="Proteomes" id="UP000007151"/>
    </source>
</evidence>
<dbReference type="Pfam" id="PF01633">
    <property type="entry name" value="Choline_kinase"/>
    <property type="match status" value="1"/>
</dbReference>
<dbReference type="Proteomes" id="UP000007151">
    <property type="component" value="Unassembled WGS sequence"/>
</dbReference>
<dbReference type="EMBL" id="AGBW02013857">
    <property type="protein sequence ID" value="OWR42647.1"/>
    <property type="molecule type" value="Genomic_DNA"/>
</dbReference>
<evidence type="ECO:0000256" key="3">
    <source>
        <dbReference type="ARBA" id="ARBA00037883"/>
    </source>
</evidence>
<keyword evidence="7" id="KW-1185">Reference proteome</keyword>
<name>A0A212EME1_DANPL</name>
<dbReference type="SUPFAM" id="SSF56112">
    <property type="entry name" value="Protein kinase-like (PK-like)"/>
    <property type="match status" value="1"/>
</dbReference>
<keyword evidence="1" id="KW-0443">Lipid metabolism</keyword>
<evidence type="ECO:0000256" key="4">
    <source>
        <dbReference type="ARBA" id="ARBA00038211"/>
    </source>
</evidence>
<dbReference type="GO" id="GO:0005737">
    <property type="term" value="C:cytoplasm"/>
    <property type="evidence" value="ECO:0007669"/>
    <property type="project" value="TreeGrafter"/>
</dbReference>
<dbReference type="FunCoup" id="A0A212EME1">
    <property type="interactions" value="1617"/>
</dbReference>
<dbReference type="GO" id="GO:0004305">
    <property type="term" value="F:ethanolamine kinase activity"/>
    <property type="evidence" value="ECO:0007669"/>
    <property type="project" value="UniProtKB-EC"/>
</dbReference>
<evidence type="ECO:0000256" key="1">
    <source>
        <dbReference type="ARBA" id="ARBA00023209"/>
    </source>
</evidence>
<comment type="caution">
    <text evidence="6">The sequence shown here is derived from an EMBL/GenBank/DDBJ whole genome shotgun (WGS) entry which is preliminary data.</text>
</comment>
<dbReference type="GO" id="GO:0006646">
    <property type="term" value="P:phosphatidylethanolamine biosynthetic process"/>
    <property type="evidence" value="ECO:0007669"/>
    <property type="project" value="TreeGrafter"/>
</dbReference>
<comment type="similarity">
    <text evidence="4">Belongs to the choline/ethanolamine kinase family.</text>
</comment>
<dbReference type="STRING" id="278856.A0A212EME1"/>
<dbReference type="eggNOG" id="KOG4720">
    <property type="taxonomic scope" value="Eukaryota"/>
</dbReference>
<dbReference type="Gene3D" id="3.30.200.20">
    <property type="entry name" value="Phosphorylase Kinase, domain 1"/>
    <property type="match status" value="1"/>
</dbReference>